<evidence type="ECO:0000256" key="1">
    <source>
        <dbReference type="SAM" id="MobiDB-lite"/>
    </source>
</evidence>
<evidence type="ECO:0000313" key="2">
    <source>
        <dbReference type="EMBL" id="KAF6223915.1"/>
    </source>
</evidence>
<proteinExistence type="predicted"/>
<dbReference type="Proteomes" id="UP000593566">
    <property type="component" value="Unassembled WGS sequence"/>
</dbReference>
<dbReference type="AlphaFoldDB" id="A0A8H6CID0"/>
<protein>
    <submittedName>
        <fullName evidence="2">Uncharacterized protein</fullName>
    </submittedName>
</protein>
<evidence type="ECO:0000313" key="3">
    <source>
        <dbReference type="Proteomes" id="UP000593566"/>
    </source>
</evidence>
<dbReference type="RefSeq" id="XP_037152975.1">
    <property type="nucleotide sequence ID" value="XM_037301341.1"/>
</dbReference>
<reference evidence="2 3" key="1">
    <citation type="journal article" date="2020" name="Genomics">
        <title>Complete, high-quality genomes from long-read metagenomic sequencing of two wolf lichen thalli reveals enigmatic genome architecture.</title>
        <authorList>
            <person name="McKenzie S.K."/>
            <person name="Walston R.F."/>
            <person name="Allen J.L."/>
        </authorList>
    </citation>
    <scope>NUCLEOTIDE SEQUENCE [LARGE SCALE GENOMIC DNA]</scope>
    <source>
        <strain evidence="2">WasteWater1</strain>
    </source>
</reference>
<gene>
    <name evidence="2" type="ORF">HO133_010489</name>
</gene>
<feature type="region of interest" description="Disordered" evidence="1">
    <location>
        <begin position="1"/>
        <end position="23"/>
    </location>
</feature>
<keyword evidence="3" id="KW-1185">Reference proteome</keyword>
<accession>A0A8H6CID0</accession>
<dbReference type="EMBL" id="JACCJB010000009">
    <property type="protein sequence ID" value="KAF6223915.1"/>
    <property type="molecule type" value="Genomic_DNA"/>
</dbReference>
<comment type="caution">
    <text evidence="2">The sequence shown here is derived from an EMBL/GenBank/DDBJ whole genome shotgun (WGS) entry which is preliminary data.</text>
</comment>
<name>A0A8H6CID0_9LECA</name>
<sequence length="157" mass="17514">MTNFNSTSGPKWEGGWPDEPFAVSIETDDPHDHCFLSFPKVGAKLGTDAQTQFFILEVLEQIFKLQGQPKGSVPEAFDVTRYDLRFKMESIAQHPMSLDLACTALKIMCSIVMDSGAREFQALVVCQRLALGRFRSLFLDTEVKNGALTSNATSFER</sequence>
<organism evidence="2 3">
    <name type="scientific">Letharia lupina</name>
    <dbReference type="NCBI Taxonomy" id="560253"/>
    <lineage>
        <taxon>Eukaryota</taxon>
        <taxon>Fungi</taxon>
        <taxon>Dikarya</taxon>
        <taxon>Ascomycota</taxon>
        <taxon>Pezizomycotina</taxon>
        <taxon>Lecanoromycetes</taxon>
        <taxon>OSLEUM clade</taxon>
        <taxon>Lecanoromycetidae</taxon>
        <taxon>Lecanorales</taxon>
        <taxon>Lecanorineae</taxon>
        <taxon>Parmeliaceae</taxon>
        <taxon>Letharia</taxon>
    </lineage>
</organism>
<dbReference type="GeneID" id="59338879"/>